<dbReference type="PANTHER" id="PTHR14911">
    <property type="entry name" value="THUMP DOMAIN-CONTAINING"/>
    <property type="match status" value="1"/>
</dbReference>
<dbReference type="STRING" id="1169540.A0A0G4F286"/>
<protein>
    <submittedName>
        <fullName evidence="5">Uncharacterized protein</fullName>
    </submittedName>
</protein>
<keyword evidence="1" id="KW-0808">Transferase</keyword>
<dbReference type="Gene3D" id="3.30.2130.30">
    <property type="match status" value="1"/>
</dbReference>
<dbReference type="VEuPathDB" id="CryptoDB:Vbra_8700"/>
<accession>A0A0G4F286</accession>
<feature type="domain" description="Ribosomal RNA large subunit methyltransferase K/L-like methyltransferase" evidence="3">
    <location>
        <begin position="298"/>
        <end position="440"/>
    </location>
</feature>
<keyword evidence="1" id="KW-0489">Methyltransferase</keyword>
<feature type="transmembrane region" description="Helical" evidence="2">
    <location>
        <begin position="6"/>
        <end position="23"/>
    </location>
</feature>
<dbReference type="InterPro" id="IPR029063">
    <property type="entry name" value="SAM-dependent_MTases_sf"/>
</dbReference>
<evidence type="ECO:0000313" key="6">
    <source>
        <dbReference type="Proteomes" id="UP000041254"/>
    </source>
</evidence>
<organism evidence="5 6">
    <name type="scientific">Vitrella brassicaformis (strain CCMP3155)</name>
    <dbReference type="NCBI Taxonomy" id="1169540"/>
    <lineage>
        <taxon>Eukaryota</taxon>
        <taxon>Sar</taxon>
        <taxon>Alveolata</taxon>
        <taxon>Colpodellida</taxon>
        <taxon>Vitrellaceae</taxon>
        <taxon>Vitrella</taxon>
    </lineage>
</organism>
<dbReference type="Gene3D" id="3.40.50.150">
    <property type="entry name" value="Vaccinia Virus protein VP39"/>
    <property type="match status" value="1"/>
</dbReference>
<gene>
    <name evidence="5" type="ORF">Vbra_8700</name>
</gene>
<dbReference type="Proteomes" id="UP000041254">
    <property type="component" value="Unassembled WGS sequence"/>
</dbReference>
<evidence type="ECO:0000256" key="2">
    <source>
        <dbReference type="SAM" id="Phobius"/>
    </source>
</evidence>
<dbReference type="OMA" id="DVEIFSH"/>
<evidence type="ECO:0000256" key="1">
    <source>
        <dbReference type="ARBA" id="ARBA00022603"/>
    </source>
</evidence>
<name>A0A0G4F286_VITBC</name>
<dbReference type="InParanoid" id="A0A0G4F286"/>
<dbReference type="GO" id="GO:0030488">
    <property type="term" value="P:tRNA methylation"/>
    <property type="evidence" value="ECO:0007669"/>
    <property type="project" value="TreeGrafter"/>
</dbReference>
<proteinExistence type="predicted"/>
<dbReference type="GO" id="GO:0016423">
    <property type="term" value="F:tRNA (guanine) methyltransferase activity"/>
    <property type="evidence" value="ECO:0007669"/>
    <property type="project" value="TreeGrafter"/>
</dbReference>
<dbReference type="PhylomeDB" id="A0A0G4F286"/>
<dbReference type="CDD" id="cd11715">
    <property type="entry name" value="THUMP_AdoMetMT"/>
    <property type="match status" value="1"/>
</dbReference>
<feature type="domain" description="THUMP" evidence="4">
    <location>
        <begin position="168"/>
        <end position="223"/>
    </location>
</feature>
<keyword evidence="2" id="KW-0812">Transmembrane</keyword>
<dbReference type="SUPFAM" id="SSF53335">
    <property type="entry name" value="S-adenosyl-L-methionine-dependent methyltransferases"/>
    <property type="match status" value="1"/>
</dbReference>
<dbReference type="InterPro" id="IPR000241">
    <property type="entry name" value="RlmKL-like_Mtase"/>
</dbReference>
<evidence type="ECO:0000259" key="4">
    <source>
        <dbReference type="Pfam" id="PF02926"/>
    </source>
</evidence>
<dbReference type="PANTHER" id="PTHR14911:SF1">
    <property type="entry name" value="THUMP DOMAIN-CONTAINING PROTEIN 2"/>
    <property type="match status" value="1"/>
</dbReference>
<evidence type="ECO:0000259" key="3">
    <source>
        <dbReference type="Pfam" id="PF01170"/>
    </source>
</evidence>
<reference evidence="5 6" key="1">
    <citation type="submission" date="2014-11" db="EMBL/GenBank/DDBJ databases">
        <authorList>
            <person name="Zhu J."/>
            <person name="Qi W."/>
            <person name="Song R."/>
        </authorList>
    </citation>
    <scope>NUCLEOTIDE SEQUENCE [LARGE SCALE GENOMIC DNA]</scope>
</reference>
<dbReference type="AlphaFoldDB" id="A0A0G4F286"/>
<dbReference type="EMBL" id="CDMY01000358">
    <property type="protein sequence ID" value="CEM05471.1"/>
    <property type="molecule type" value="Genomic_DNA"/>
</dbReference>
<dbReference type="GO" id="GO:0043527">
    <property type="term" value="C:tRNA methyltransferase complex"/>
    <property type="evidence" value="ECO:0007669"/>
    <property type="project" value="UniProtKB-ARBA"/>
</dbReference>
<dbReference type="Pfam" id="PF01170">
    <property type="entry name" value="UPF0020"/>
    <property type="match status" value="1"/>
</dbReference>
<dbReference type="SUPFAM" id="SSF143437">
    <property type="entry name" value="THUMP domain-like"/>
    <property type="match status" value="1"/>
</dbReference>
<keyword evidence="2" id="KW-1133">Transmembrane helix</keyword>
<dbReference type="OrthoDB" id="47730at2759"/>
<keyword evidence="6" id="KW-1185">Reference proteome</keyword>
<dbReference type="Pfam" id="PF02926">
    <property type="entry name" value="THUMP"/>
    <property type="match status" value="1"/>
</dbReference>
<dbReference type="InterPro" id="IPR004114">
    <property type="entry name" value="THUMP_dom"/>
</dbReference>
<sequence length="492" mass="55087">MMNRWVIPGSILASVLLLGYILHRRKRKKADQQRWTTFWATVTTGFESIARSEIIWKLQRWEEGSAMEVRFGHEDAPGKVIFFIEESRPSGETLNRLKRLYSVQQMMVAIFIESNYPPSKEALSRMADLPRHAGGTEAWSRALDVWRRWRRECGDDAPAVRGQAVPVFRVTAAHSGKHEFHSTDIGQAMAAGIAGHLGWPADLKNYDFEIYAHLRYDTLTVGIPLTRKSINDSSVRATEQQAAQDDQPDQLVSAAIDDGAQDAPAGGQPSRGWKRRKIIDDSTNSLSLLDPAKRERSCTNLRPAVAYCLTLTAGLHEAPAGTLAADPMCGSNTIIEVATAEEPILRRCFFIAGDSQSVPIDKTYANLQRLPARRARIDVVRWTAERLPLRSDVLDVIVTDMPFGKRLSCADQLRTVYPRCLKEFHRSLSVEGRAVLLTGAAYRLIRREIDRQGQLGAEATHPWVCVRDSAISMGGLHPVVFALNKKAREVRR</sequence>
<keyword evidence="2" id="KW-0472">Membrane</keyword>
<dbReference type="GO" id="GO:0003723">
    <property type="term" value="F:RNA binding"/>
    <property type="evidence" value="ECO:0007669"/>
    <property type="project" value="InterPro"/>
</dbReference>
<evidence type="ECO:0000313" key="5">
    <source>
        <dbReference type="EMBL" id="CEM05471.1"/>
    </source>
</evidence>